<feature type="transmembrane region" description="Helical" evidence="6">
    <location>
        <begin position="306"/>
        <end position="333"/>
    </location>
</feature>
<dbReference type="GO" id="GO:0005886">
    <property type="term" value="C:plasma membrane"/>
    <property type="evidence" value="ECO:0007669"/>
    <property type="project" value="UniProtKB-SubCell"/>
</dbReference>
<sequence length="405" mass="42870">MPDLKGHTYLILFALWLMMFSASSQVVIVIPILPEISQTLGINELWQGVLLGSYAFALGVSAVVTGPISDRVGRRRILIFGATLMSIALVLHTVAASFTLLLIMRTLAGIGGGILSGGSVAYIGDYFPYDRRGWANGWVMSGTAFGQIAGVPTGKVLATAYGYRWPFVMFAVTMGIAAILIWYVLPAVNAHLDPKRLTVRRMVKKYARLVRRSEIVAAVATYFLMFLGIGLFASFLPTWLEVEIGISGFQIALLFAVGGLANIVAAPVAGHVSDTLGRKPLVVASCLGLSAAILVAPYLIDGFAMAAFLFFLAMIAVGIRISPLQALLTALVVDARRGLLMGLAVGFGQVGFGVGSFIAGLTYGPYGYASNTVMGAASVLLMAAIVQWGLPEPDLHAPHPATSKS</sequence>
<dbReference type="GO" id="GO:0022857">
    <property type="term" value="F:transmembrane transporter activity"/>
    <property type="evidence" value="ECO:0007669"/>
    <property type="project" value="InterPro"/>
</dbReference>
<evidence type="ECO:0000256" key="6">
    <source>
        <dbReference type="SAM" id="Phobius"/>
    </source>
</evidence>
<dbReference type="CDD" id="cd17325">
    <property type="entry name" value="MFS_MdtG_SLC18_like"/>
    <property type="match status" value="1"/>
</dbReference>
<evidence type="ECO:0000256" key="4">
    <source>
        <dbReference type="ARBA" id="ARBA00022989"/>
    </source>
</evidence>
<dbReference type="OrthoDB" id="9812221at2"/>
<dbReference type="Pfam" id="PF07690">
    <property type="entry name" value="MFS_1"/>
    <property type="match status" value="1"/>
</dbReference>
<name>A0A2H3NRV8_9BACT</name>
<dbReference type="InterPro" id="IPR011701">
    <property type="entry name" value="MFS"/>
</dbReference>
<keyword evidence="9" id="KW-1185">Reference proteome</keyword>
<dbReference type="Proteomes" id="UP000221024">
    <property type="component" value="Unassembled WGS sequence"/>
</dbReference>
<evidence type="ECO:0000259" key="7">
    <source>
        <dbReference type="PROSITE" id="PS50850"/>
    </source>
</evidence>
<dbReference type="PROSITE" id="PS50850">
    <property type="entry name" value="MFS"/>
    <property type="match status" value="1"/>
</dbReference>
<dbReference type="PANTHER" id="PTHR43124">
    <property type="entry name" value="PURINE EFFLUX PUMP PBUE"/>
    <property type="match status" value="1"/>
</dbReference>
<dbReference type="InterPro" id="IPR050189">
    <property type="entry name" value="MFS_Efflux_Transporters"/>
</dbReference>
<feature type="transmembrane region" description="Helical" evidence="6">
    <location>
        <begin position="368"/>
        <end position="390"/>
    </location>
</feature>
<feature type="transmembrane region" description="Helical" evidence="6">
    <location>
        <begin position="340"/>
        <end position="362"/>
    </location>
</feature>
<evidence type="ECO:0000313" key="9">
    <source>
        <dbReference type="Proteomes" id="UP000221024"/>
    </source>
</evidence>
<dbReference type="EMBL" id="PDEP01000009">
    <property type="protein sequence ID" value="PEN06278.1"/>
    <property type="molecule type" value="Genomic_DNA"/>
</dbReference>
<dbReference type="AlphaFoldDB" id="A0A2H3NRV8"/>
<feature type="domain" description="Major facilitator superfamily (MFS) profile" evidence="7">
    <location>
        <begin position="11"/>
        <end position="395"/>
    </location>
</feature>
<keyword evidence="4 6" id="KW-1133">Transmembrane helix</keyword>
<evidence type="ECO:0000256" key="5">
    <source>
        <dbReference type="ARBA" id="ARBA00023136"/>
    </source>
</evidence>
<dbReference type="InterPro" id="IPR005829">
    <property type="entry name" value="Sugar_transporter_CS"/>
</dbReference>
<dbReference type="Gene3D" id="1.20.1250.20">
    <property type="entry name" value="MFS general substrate transporter like domains"/>
    <property type="match status" value="2"/>
</dbReference>
<keyword evidence="2" id="KW-1003">Cell membrane</keyword>
<reference evidence="8 9" key="1">
    <citation type="submission" date="2017-10" db="EMBL/GenBank/DDBJ databases">
        <title>Draft genome of Longimonas halophila.</title>
        <authorList>
            <person name="Goh K.M."/>
            <person name="Shamsir M.S."/>
            <person name="Lim S.W."/>
        </authorList>
    </citation>
    <scope>NUCLEOTIDE SEQUENCE [LARGE SCALE GENOMIC DNA]</scope>
    <source>
        <strain evidence="8 9">KCTC 42399</strain>
    </source>
</reference>
<feature type="transmembrane region" description="Helical" evidence="6">
    <location>
        <begin position="167"/>
        <end position="192"/>
    </location>
</feature>
<feature type="transmembrane region" description="Helical" evidence="6">
    <location>
        <begin position="45"/>
        <end position="65"/>
    </location>
</feature>
<organism evidence="8 9">
    <name type="scientific">Longimonas halophila</name>
    <dbReference type="NCBI Taxonomy" id="1469170"/>
    <lineage>
        <taxon>Bacteria</taxon>
        <taxon>Pseudomonadati</taxon>
        <taxon>Rhodothermota</taxon>
        <taxon>Rhodothermia</taxon>
        <taxon>Rhodothermales</taxon>
        <taxon>Salisaetaceae</taxon>
        <taxon>Longimonas</taxon>
    </lineage>
</organism>
<evidence type="ECO:0000256" key="2">
    <source>
        <dbReference type="ARBA" id="ARBA00022475"/>
    </source>
</evidence>
<dbReference type="InterPro" id="IPR036259">
    <property type="entry name" value="MFS_trans_sf"/>
</dbReference>
<proteinExistence type="predicted"/>
<feature type="transmembrane region" description="Helical" evidence="6">
    <location>
        <begin position="9"/>
        <end position="33"/>
    </location>
</feature>
<dbReference type="PROSITE" id="PS00216">
    <property type="entry name" value="SUGAR_TRANSPORT_1"/>
    <property type="match status" value="1"/>
</dbReference>
<dbReference type="InterPro" id="IPR020846">
    <property type="entry name" value="MFS_dom"/>
</dbReference>
<keyword evidence="5 6" id="KW-0472">Membrane</keyword>
<dbReference type="PANTHER" id="PTHR43124:SF3">
    <property type="entry name" value="CHLORAMPHENICOL EFFLUX PUMP RV0191"/>
    <property type="match status" value="1"/>
</dbReference>
<keyword evidence="3 6" id="KW-0812">Transmembrane</keyword>
<comment type="caution">
    <text evidence="8">The sequence shown here is derived from an EMBL/GenBank/DDBJ whole genome shotgun (WGS) entry which is preliminary data.</text>
</comment>
<evidence type="ECO:0000256" key="1">
    <source>
        <dbReference type="ARBA" id="ARBA00004651"/>
    </source>
</evidence>
<feature type="transmembrane region" description="Helical" evidence="6">
    <location>
        <begin position="213"/>
        <end position="236"/>
    </location>
</feature>
<gene>
    <name evidence="8" type="ORF">CRI93_10680</name>
</gene>
<dbReference type="SUPFAM" id="SSF103473">
    <property type="entry name" value="MFS general substrate transporter"/>
    <property type="match status" value="1"/>
</dbReference>
<feature type="transmembrane region" description="Helical" evidence="6">
    <location>
        <begin position="248"/>
        <end position="269"/>
    </location>
</feature>
<feature type="transmembrane region" description="Helical" evidence="6">
    <location>
        <begin position="77"/>
        <end position="101"/>
    </location>
</feature>
<evidence type="ECO:0000313" key="8">
    <source>
        <dbReference type="EMBL" id="PEN06278.1"/>
    </source>
</evidence>
<protein>
    <submittedName>
        <fullName evidence="8">MFS transporter</fullName>
    </submittedName>
</protein>
<evidence type="ECO:0000256" key="3">
    <source>
        <dbReference type="ARBA" id="ARBA00022692"/>
    </source>
</evidence>
<comment type="subcellular location">
    <subcellularLocation>
        <location evidence="1">Cell membrane</location>
        <topology evidence="1">Multi-pass membrane protein</topology>
    </subcellularLocation>
</comment>
<feature type="transmembrane region" description="Helical" evidence="6">
    <location>
        <begin position="281"/>
        <end position="300"/>
    </location>
</feature>
<feature type="transmembrane region" description="Helical" evidence="6">
    <location>
        <begin position="107"/>
        <end position="127"/>
    </location>
</feature>
<accession>A0A2H3NRV8</accession>
<dbReference type="RefSeq" id="WP_098062626.1">
    <property type="nucleotide sequence ID" value="NZ_PDEP01000009.1"/>
</dbReference>